<protein>
    <submittedName>
        <fullName evidence="4">Alpha/beta-hydrolase family protein</fullName>
    </submittedName>
</protein>
<dbReference type="RefSeq" id="WP_230527662.1">
    <property type="nucleotide sequence ID" value="NZ_JAJGAK010000003.1"/>
</dbReference>
<keyword evidence="1" id="KW-0812">Transmembrane</keyword>
<dbReference type="InterPro" id="IPR027787">
    <property type="entry name" value="Alpha/beta-hydrolase_catalytic"/>
</dbReference>
<feature type="transmembrane region" description="Helical" evidence="1">
    <location>
        <begin position="153"/>
        <end position="172"/>
    </location>
</feature>
<keyword evidence="1" id="KW-0472">Membrane</keyword>
<feature type="domain" description="Alpha/beta-hydrolase catalytic" evidence="2">
    <location>
        <begin position="244"/>
        <end position="531"/>
    </location>
</feature>
<dbReference type="Proteomes" id="UP001165293">
    <property type="component" value="Unassembled WGS sequence"/>
</dbReference>
<feature type="domain" description="Alpha/beta-hydrolase N-terminal" evidence="3">
    <location>
        <begin position="20"/>
        <end position="227"/>
    </location>
</feature>
<comment type="caution">
    <text evidence="4">The sequence shown here is derived from an EMBL/GenBank/DDBJ whole genome shotgun (WGS) entry which is preliminary data.</text>
</comment>
<dbReference type="EMBL" id="JAJGAK010000003">
    <property type="protein sequence ID" value="MCC8363862.1"/>
    <property type="molecule type" value="Genomic_DNA"/>
</dbReference>
<accession>A0ABS8JJY0</accession>
<reference evidence="4" key="1">
    <citation type="submission" date="2021-10" db="EMBL/GenBank/DDBJ databases">
        <authorList>
            <person name="Lyu M."/>
            <person name="Wang X."/>
            <person name="Meng X."/>
            <person name="Xu K."/>
        </authorList>
    </citation>
    <scope>NUCLEOTIDE SEQUENCE</scope>
    <source>
        <strain evidence="4">A6</strain>
    </source>
</reference>
<proteinExistence type="predicted"/>
<evidence type="ECO:0000313" key="5">
    <source>
        <dbReference type="Proteomes" id="UP001165293"/>
    </source>
</evidence>
<evidence type="ECO:0000313" key="4">
    <source>
        <dbReference type="EMBL" id="MCC8363862.1"/>
    </source>
</evidence>
<evidence type="ECO:0000259" key="2">
    <source>
        <dbReference type="Pfam" id="PF10081"/>
    </source>
</evidence>
<feature type="transmembrane region" description="Helical" evidence="1">
    <location>
        <begin position="109"/>
        <end position="132"/>
    </location>
</feature>
<organism evidence="4 5">
    <name type="scientific">Noviluteimonas lactosilytica</name>
    <dbReference type="NCBI Taxonomy" id="2888523"/>
    <lineage>
        <taxon>Bacteria</taxon>
        <taxon>Pseudomonadati</taxon>
        <taxon>Pseudomonadota</taxon>
        <taxon>Gammaproteobacteria</taxon>
        <taxon>Lysobacterales</taxon>
        <taxon>Lysobacteraceae</taxon>
        <taxon>Noviluteimonas</taxon>
    </lineage>
</organism>
<dbReference type="InterPro" id="IPR027788">
    <property type="entry name" value="Alpha/beta-hydrolase_N_dom"/>
</dbReference>
<dbReference type="Pfam" id="PF15420">
    <property type="entry name" value="Abhydrolase_9_N"/>
    <property type="match status" value="1"/>
</dbReference>
<evidence type="ECO:0000259" key="3">
    <source>
        <dbReference type="Pfam" id="PF15420"/>
    </source>
</evidence>
<dbReference type="Pfam" id="PF10081">
    <property type="entry name" value="Abhydrolase_9"/>
    <property type="match status" value="1"/>
</dbReference>
<keyword evidence="1" id="KW-1133">Transmembrane helix</keyword>
<feature type="transmembrane region" description="Helical" evidence="1">
    <location>
        <begin position="7"/>
        <end position="25"/>
    </location>
</feature>
<dbReference type="InterPro" id="IPR012037">
    <property type="entry name" value="Alpha/beta-hydrolase_fam"/>
</dbReference>
<evidence type="ECO:0000256" key="1">
    <source>
        <dbReference type="SAM" id="Phobius"/>
    </source>
</evidence>
<gene>
    <name evidence="4" type="ORF">LK996_12345</name>
</gene>
<sequence length="551" mass="60029">MRTLSRWGLVVGTLGFVASLTPSLIPRTVPMQGLLSGLCLAAGYGVGVALRALWVYLELPMRKRIDTPRAQRTFFGVLAFVVFLALLRAPHWQNLVRRAMQQPDVEGGAVLGIAAIAALVFVLVLIAARLFMVLMRKLSRRMERRVPPRVARAFGLVGALVLVALIANGVVFRTALHMLDASFREADARIAPDTAPPTAPESTGSAASLVAWDALGSAGRGFVASAPTAARIARFTSQPTMTPLRVYAGLPAADTAQARAQLALRELERVGGFSRAALIILTPTGSGWIDPAAIDSVEYLYRGNVASVAVQYSYFSSPLSLLIEPDNGEETARALFRAVYGHWRALPKDRRPKLYLHGLSLGAFNSARSADTFEMLGDPVDGALWSGPPFASRQWRALTDARNPGTPEWLPEFRDGAFVRFRNQHGTPVPAGTPWGPMRVVFLQYASDAITFFDQRDAFREPAWMDTPRGPDVSPGMRWYPLVTSMQLALDMMLSDSAPMGYGHVYAPSHYVDAWLDVTGLDDWSPAEVDTLKRVLDAQRRASLAKDEGSG</sequence>
<feature type="transmembrane region" description="Helical" evidence="1">
    <location>
        <begin position="31"/>
        <end position="57"/>
    </location>
</feature>
<keyword evidence="5" id="KW-1185">Reference proteome</keyword>
<name>A0ABS8JJY0_9GAMM</name>
<dbReference type="PIRSF" id="PIRSF007542">
    <property type="entry name" value="UCP007542"/>
    <property type="match status" value="1"/>
</dbReference>
<feature type="transmembrane region" description="Helical" evidence="1">
    <location>
        <begin position="69"/>
        <end position="89"/>
    </location>
</feature>